<dbReference type="InterPro" id="IPR001623">
    <property type="entry name" value="DnaJ_domain"/>
</dbReference>
<dbReference type="InterPro" id="IPR036869">
    <property type="entry name" value="J_dom_sf"/>
</dbReference>
<dbReference type="PROSITE" id="PS50076">
    <property type="entry name" value="DNAJ_2"/>
    <property type="match status" value="1"/>
</dbReference>
<dbReference type="GO" id="GO:0005783">
    <property type="term" value="C:endoplasmic reticulum"/>
    <property type="evidence" value="ECO:0007669"/>
    <property type="project" value="UniProtKB-SubCell"/>
</dbReference>
<gene>
    <name evidence="4" type="ORF">CTOB1V02_LOCUS5738</name>
</gene>
<keyword evidence="2" id="KW-0732">Signal</keyword>
<dbReference type="SUPFAM" id="SSF48452">
    <property type="entry name" value="TPR-like"/>
    <property type="match status" value="1"/>
</dbReference>
<dbReference type="GO" id="GO:0051787">
    <property type="term" value="F:misfolded protein binding"/>
    <property type="evidence" value="ECO:0007669"/>
    <property type="project" value="TreeGrafter"/>
</dbReference>
<keyword evidence="3" id="KW-0256">Endoplasmic reticulum</keyword>
<evidence type="ECO:0000313" key="4">
    <source>
        <dbReference type="EMBL" id="CAD7227843.1"/>
    </source>
</evidence>
<dbReference type="PANTHER" id="PTHR44140:SF2">
    <property type="entry name" value="LD25575P"/>
    <property type="match status" value="1"/>
</dbReference>
<dbReference type="InterPro" id="IPR011990">
    <property type="entry name" value="TPR-like_helical_dom_sf"/>
</dbReference>
<dbReference type="AlphaFoldDB" id="A0A7R8WCD9"/>
<dbReference type="Gene3D" id="1.25.40.10">
    <property type="entry name" value="Tetratricopeptide repeat domain"/>
    <property type="match status" value="1"/>
</dbReference>
<dbReference type="CDD" id="cd06257">
    <property type="entry name" value="DnaJ"/>
    <property type="match status" value="1"/>
</dbReference>
<evidence type="ECO:0000256" key="2">
    <source>
        <dbReference type="ARBA" id="ARBA00022729"/>
    </source>
</evidence>
<dbReference type="SMART" id="SM00028">
    <property type="entry name" value="TPR"/>
    <property type="match status" value="2"/>
</dbReference>
<dbReference type="SUPFAM" id="SSF46565">
    <property type="entry name" value="Chaperone J-domain"/>
    <property type="match status" value="1"/>
</dbReference>
<dbReference type="Gene3D" id="1.10.287.110">
    <property type="entry name" value="DnaJ domain"/>
    <property type="match status" value="1"/>
</dbReference>
<organism evidence="4">
    <name type="scientific">Cyprideis torosa</name>
    <dbReference type="NCBI Taxonomy" id="163714"/>
    <lineage>
        <taxon>Eukaryota</taxon>
        <taxon>Metazoa</taxon>
        <taxon>Ecdysozoa</taxon>
        <taxon>Arthropoda</taxon>
        <taxon>Crustacea</taxon>
        <taxon>Oligostraca</taxon>
        <taxon>Ostracoda</taxon>
        <taxon>Podocopa</taxon>
        <taxon>Podocopida</taxon>
        <taxon>Cytherocopina</taxon>
        <taxon>Cytheroidea</taxon>
        <taxon>Cytherideidae</taxon>
        <taxon>Cyprideis</taxon>
    </lineage>
</organism>
<name>A0A7R8WCD9_9CRUS</name>
<dbReference type="PRINTS" id="PR00625">
    <property type="entry name" value="JDOMAIN"/>
</dbReference>
<sequence length="573" mass="64482">MGDMPQAISDFKSTVHMTPDNTAGHYKLSDLYYSVGEVQAGLMAIRECLKLDPDHQQCFKLYKKLKKLAKIVDDLDAARKEDRWQDCVSLGNKLLREEKIVIPVRFHALDKLCQCYPKVGEADMGVEMCTAALSVQEEPRLFCDRADAYLEGNNFEEAIADYNAALNIDQGFSRAKEGIQRAQKVQKAMSKRDYYKILGVSRSAGKKEITKAYRKLAQKWHPDNFPEEKDKKMAEKKFMDIAAAKEVLSDPEKRQKYDMGEDPLDPETQAGRGFNPFQNFSIPHKSRTQEEDSTHRVVYHLTYDAVKVWAMGSGGTKKDGGPLADLKARQENILGDIEQLKARLQEVKIALCSHSPPPTKTVSSSNPASSTALAPPVLSAGEPVKVVLFVDAEHPPAWLQELLDVLVNDNRTSVTLHQHSSCHENSFKQWCANSQRWKSAEDATQEVIILLKYGVRGRINACLHPSSVTVGEGNVLRMLTRLLLPQRSSDFLANPADSLRCHRFMDDPSVRSLATILKERTDNRGFLSGNTDQPCEADLMARSILMSEEEGKTIANEREVKEYLEFVSGYVRW</sequence>
<dbReference type="Gene3D" id="1.20.1050.130">
    <property type="match status" value="1"/>
</dbReference>
<dbReference type="InterPro" id="IPR019734">
    <property type="entry name" value="TPR_rpt"/>
</dbReference>
<comment type="subcellular location">
    <subcellularLocation>
        <location evidence="1">Endoplasmic reticulum</location>
    </subcellularLocation>
</comment>
<dbReference type="EMBL" id="OB661280">
    <property type="protein sequence ID" value="CAD7227843.1"/>
    <property type="molecule type" value="Genomic_DNA"/>
</dbReference>
<dbReference type="OrthoDB" id="1726119at2759"/>
<dbReference type="SMART" id="SM00271">
    <property type="entry name" value="DnaJ"/>
    <property type="match status" value="1"/>
</dbReference>
<accession>A0A7R8WCD9</accession>
<evidence type="ECO:0000256" key="3">
    <source>
        <dbReference type="ARBA" id="ARBA00022824"/>
    </source>
</evidence>
<proteinExistence type="predicted"/>
<dbReference type="InterPro" id="IPR051727">
    <property type="entry name" value="DnaJ_C3_Co-chaperones"/>
</dbReference>
<dbReference type="Pfam" id="PF00226">
    <property type="entry name" value="DnaJ"/>
    <property type="match status" value="1"/>
</dbReference>
<protein>
    <submittedName>
        <fullName evidence="4">Uncharacterized protein</fullName>
    </submittedName>
</protein>
<dbReference type="PANTHER" id="PTHR44140">
    <property type="entry name" value="LD25575P"/>
    <property type="match status" value="1"/>
</dbReference>
<dbReference type="GO" id="GO:0034975">
    <property type="term" value="P:protein folding in endoplasmic reticulum"/>
    <property type="evidence" value="ECO:0007669"/>
    <property type="project" value="TreeGrafter"/>
</dbReference>
<dbReference type="Pfam" id="PF13181">
    <property type="entry name" value="TPR_8"/>
    <property type="match status" value="2"/>
</dbReference>
<dbReference type="PROSITE" id="PS50005">
    <property type="entry name" value="TPR"/>
    <property type="match status" value="2"/>
</dbReference>
<evidence type="ECO:0000256" key="1">
    <source>
        <dbReference type="ARBA" id="ARBA00004240"/>
    </source>
</evidence>
<reference evidence="4" key="1">
    <citation type="submission" date="2020-11" db="EMBL/GenBank/DDBJ databases">
        <authorList>
            <person name="Tran Van P."/>
        </authorList>
    </citation>
    <scope>NUCLEOTIDE SEQUENCE</scope>
</reference>
<dbReference type="GO" id="GO:0051087">
    <property type="term" value="F:protein-folding chaperone binding"/>
    <property type="evidence" value="ECO:0007669"/>
    <property type="project" value="TreeGrafter"/>
</dbReference>